<protein>
    <recommendedName>
        <fullName evidence="1">DUF559 domain-containing protein</fullName>
    </recommendedName>
</protein>
<dbReference type="Pfam" id="PF04480">
    <property type="entry name" value="DUF559"/>
    <property type="match status" value="1"/>
</dbReference>
<sequence>MDLVEWMRATGGLCTVQAARDRASSDEIDAMRGSVLWSPLRGWLALAGMRDERTWALQHGGVATCVTAFARHGMWVPHGPQHVHVRVNRETHSARVAAAASVPGIVLHRMHLRLPDRRPGHGVDVPLAALAVASGCVSADDLVAAADSALAAGLIGRDDLRALAAALPRRRRRGLERASSLSGSGTESAFAAVLRRAGIAFAQQAELVPGEYVDFLIGTSLVVEIDSQRWHGSPDQQARDRARDAALTALGYRVLRFTYEQVLFERERCLAAILAIVRRDGHRRRSWR</sequence>
<gene>
    <name evidence="2" type="ORF">GCM10010968_23910</name>
</gene>
<name>A0ABQ2KP43_9MICO</name>
<comment type="caution">
    <text evidence="2">The sequence shown here is derived from an EMBL/GenBank/DDBJ whole genome shotgun (WGS) entry which is preliminary data.</text>
</comment>
<dbReference type="Gene3D" id="3.40.960.10">
    <property type="entry name" value="VSR Endonuclease"/>
    <property type="match status" value="1"/>
</dbReference>
<dbReference type="InterPro" id="IPR007569">
    <property type="entry name" value="DUF559"/>
</dbReference>
<dbReference type="InterPro" id="IPR011335">
    <property type="entry name" value="Restrct_endonuc-II-like"/>
</dbReference>
<keyword evidence="3" id="KW-1185">Reference proteome</keyword>
<evidence type="ECO:0000259" key="1">
    <source>
        <dbReference type="Pfam" id="PF04480"/>
    </source>
</evidence>
<dbReference type="Proteomes" id="UP000626982">
    <property type="component" value="Unassembled WGS sequence"/>
</dbReference>
<dbReference type="SUPFAM" id="SSF52980">
    <property type="entry name" value="Restriction endonuclease-like"/>
    <property type="match status" value="1"/>
</dbReference>
<reference evidence="3" key="1">
    <citation type="journal article" date="2019" name="Int. J. Syst. Evol. Microbiol.">
        <title>The Global Catalogue of Microorganisms (GCM) 10K type strain sequencing project: providing services to taxonomists for standard genome sequencing and annotation.</title>
        <authorList>
            <consortium name="The Broad Institute Genomics Platform"/>
            <consortium name="The Broad Institute Genome Sequencing Center for Infectious Disease"/>
            <person name="Wu L."/>
            <person name="Ma J."/>
        </authorList>
    </citation>
    <scope>NUCLEOTIDE SEQUENCE [LARGE SCALE GENOMIC DNA]</scope>
    <source>
        <strain evidence="3">CGMCC 1.6960</strain>
    </source>
</reference>
<organism evidence="2 3">
    <name type="scientific">Agrococcus terreus</name>
    <dbReference type="NCBI Taxonomy" id="574649"/>
    <lineage>
        <taxon>Bacteria</taxon>
        <taxon>Bacillati</taxon>
        <taxon>Actinomycetota</taxon>
        <taxon>Actinomycetes</taxon>
        <taxon>Micrococcales</taxon>
        <taxon>Microbacteriaceae</taxon>
        <taxon>Agrococcus</taxon>
    </lineage>
</organism>
<evidence type="ECO:0000313" key="2">
    <source>
        <dbReference type="EMBL" id="GGN88368.1"/>
    </source>
</evidence>
<feature type="domain" description="DUF559" evidence="1">
    <location>
        <begin position="197"/>
        <end position="277"/>
    </location>
</feature>
<evidence type="ECO:0000313" key="3">
    <source>
        <dbReference type="Proteomes" id="UP000626982"/>
    </source>
</evidence>
<proteinExistence type="predicted"/>
<accession>A0ABQ2KP43</accession>
<dbReference type="EMBL" id="BMLM01000002">
    <property type="protein sequence ID" value="GGN88368.1"/>
    <property type="molecule type" value="Genomic_DNA"/>
</dbReference>
<dbReference type="RefSeq" id="WP_188718531.1">
    <property type="nucleotide sequence ID" value="NZ_BAABBD010000003.1"/>
</dbReference>